<dbReference type="Proteomes" id="UP001597512">
    <property type="component" value="Unassembled WGS sequence"/>
</dbReference>
<organism evidence="1 2">
    <name type="scientific">Spirosoma flavum</name>
    <dbReference type="NCBI Taxonomy" id="2048557"/>
    <lineage>
        <taxon>Bacteria</taxon>
        <taxon>Pseudomonadati</taxon>
        <taxon>Bacteroidota</taxon>
        <taxon>Cytophagia</taxon>
        <taxon>Cytophagales</taxon>
        <taxon>Cytophagaceae</taxon>
        <taxon>Spirosoma</taxon>
    </lineage>
</organism>
<dbReference type="EMBL" id="JBHUOM010000044">
    <property type="protein sequence ID" value="MFD2937788.1"/>
    <property type="molecule type" value="Genomic_DNA"/>
</dbReference>
<name>A0ABW6ATN7_9BACT</name>
<keyword evidence="2" id="KW-1185">Reference proteome</keyword>
<dbReference type="InterPro" id="IPR048012">
    <property type="entry name" value="BfmA-like_N"/>
</dbReference>
<evidence type="ECO:0000313" key="1">
    <source>
        <dbReference type="EMBL" id="MFD2937788.1"/>
    </source>
</evidence>
<comment type="caution">
    <text evidence="1">The sequence shown here is derived from an EMBL/GenBank/DDBJ whole genome shotgun (WGS) entry which is preliminary data.</text>
</comment>
<dbReference type="NCBIfam" id="NF041200">
    <property type="entry name" value="mob_BfmA_Nterm"/>
    <property type="match status" value="1"/>
</dbReference>
<protein>
    <submittedName>
        <fullName evidence="1">BfmA/BtgA family mobilization protein</fullName>
    </submittedName>
</protein>
<gene>
    <name evidence="1" type="ORF">ACFS25_28735</name>
</gene>
<sequence>MARNYKSIDVSLETHEQLSKLAESYGLTNKALVEAMLQYFKATKADPRDPKNDNPTDAIKALDRRLISFIRQQEKEQLRPIRDDLKILLSFVQDELPKTLRQSQMRTIGGALKAELQTEQFRQVYLDMIEKTKNKST</sequence>
<reference evidence="2" key="1">
    <citation type="journal article" date="2019" name="Int. J. Syst. Evol. Microbiol.">
        <title>The Global Catalogue of Microorganisms (GCM) 10K type strain sequencing project: providing services to taxonomists for standard genome sequencing and annotation.</title>
        <authorList>
            <consortium name="The Broad Institute Genomics Platform"/>
            <consortium name="The Broad Institute Genome Sequencing Center for Infectious Disease"/>
            <person name="Wu L."/>
            <person name="Ma J."/>
        </authorList>
    </citation>
    <scope>NUCLEOTIDE SEQUENCE [LARGE SCALE GENOMIC DNA]</scope>
    <source>
        <strain evidence="2">KCTC 52490</strain>
    </source>
</reference>
<dbReference type="RefSeq" id="WP_381508193.1">
    <property type="nucleotide sequence ID" value="NZ_JBHUOM010000044.1"/>
</dbReference>
<evidence type="ECO:0000313" key="2">
    <source>
        <dbReference type="Proteomes" id="UP001597512"/>
    </source>
</evidence>
<accession>A0ABW6ATN7</accession>
<proteinExistence type="predicted"/>